<gene>
    <name evidence="1" type="ORF">ACFO5I_07965</name>
</gene>
<keyword evidence="2" id="KW-1185">Reference proteome</keyword>
<dbReference type="EMBL" id="JBHSGS010000043">
    <property type="protein sequence ID" value="MFC4719669.1"/>
    <property type="molecule type" value="Genomic_DNA"/>
</dbReference>
<evidence type="ECO:0000313" key="2">
    <source>
        <dbReference type="Proteomes" id="UP001595969"/>
    </source>
</evidence>
<organism evidence="1 2">
    <name type="scientific">Enterococcus lemanii</name>
    <dbReference type="NCBI Taxonomy" id="1159752"/>
    <lineage>
        <taxon>Bacteria</taxon>
        <taxon>Bacillati</taxon>
        <taxon>Bacillota</taxon>
        <taxon>Bacilli</taxon>
        <taxon>Lactobacillales</taxon>
        <taxon>Enterococcaceae</taxon>
        <taxon>Enterococcus</taxon>
    </lineage>
</organism>
<sequence length="56" mass="6316">MTTKPFTPSQLKALLANPNIVKASQKGITYSVDFKTKFIEEYRLGKLCTFSNIEGF</sequence>
<name>A0ABV9MX01_9ENTE</name>
<comment type="caution">
    <text evidence="1">The sequence shown here is derived from an EMBL/GenBank/DDBJ whole genome shotgun (WGS) entry which is preliminary data.</text>
</comment>
<protein>
    <recommendedName>
        <fullName evidence="3">Transposase</fullName>
    </recommendedName>
</protein>
<accession>A0ABV9MX01</accession>
<evidence type="ECO:0000313" key="1">
    <source>
        <dbReference type="EMBL" id="MFC4719669.1"/>
    </source>
</evidence>
<proteinExistence type="predicted"/>
<dbReference type="RefSeq" id="WP_204653861.1">
    <property type="nucleotide sequence ID" value="NZ_JAFBFD010000015.1"/>
</dbReference>
<dbReference type="Proteomes" id="UP001595969">
    <property type="component" value="Unassembled WGS sequence"/>
</dbReference>
<evidence type="ECO:0008006" key="3">
    <source>
        <dbReference type="Google" id="ProtNLM"/>
    </source>
</evidence>
<reference evidence="2" key="1">
    <citation type="journal article" date="2019" name="Int. J. Syst. Evol. Microbiol.">
        <title>The Global Catalogue of Microorganisms (GCM) 10K type strain sequencing project: providing services to taxonomists for standard genome sequencing and annotation.</title>
        <authorList>
            <consortium name="The Broad Institute Genomics Platform"/>
            <consortium name="The Broad Institute Genome Sequencing Center for Infectious Disease"/>
            <person name="Wu L."/>
            <person name="Ma J."/>
        </authorList>
    </citation>
    <scope>NUCLEOTIDE SEQUENCE [LARGE SCALE GENOMIC DNA]</scope>
    <source>
        <strain evidence="2">CGMCC 1.19032</strain>
    </source>
</reference>